<organism evidence="3 4">
    <name type="scientific">Candidatus Nomurabacteria bacterium GW2011_GWC2_35_8</name>
    <dbReference type="NCBI Taxonomy" id="1618752"/>
    <lineage>
        <taxon>Bacteria</taxon>
        <taxon>Candidatus Nomuraibacteriota</taxon>
    </lineage>
</organism>
<dbReference type="Proteomes" id="UP000034798">
    <property type="component" value="Unassembled WGS sequence"/>
</dbReference>
<proteinExistence type="predicted"/>
<evidence type="ECO:0000259" key="2">
    <source>
        <dbReference type="PROSITE" id="PS51186"/>
    </source>
</evidence>
<gene>
    <name evidence="3" type="ORF">UR91_C0046G0004</name>
</gene>
<dbReference type="InterPro" id="IPR000182">
    <property type="entry name" value="GNAT_dom"/>
</dbReference>
<dbReference type="InterPro" id="IPR050769">
    <property type="entry name" value="NAT_camello-type"/>
</dbReference>
<dbReference type="SUPFAM" id="SSF55729">
    <property type="entry name" value="Acyl-CoA N-acyltransferases (Nat)"/>
    <property type="match status" value="1"/>
</dbReference>
<comment type="caution">
    <text evidence="3">The sequence shown here is derived from an EMBL/GenBank/DDBJ whole genome shotgun (WGS) entry which is preliminary data.</text>
</comment>
<dbReference type="PANTHER" id="PTHR13947:SF37">
    <property type="entry name" value="LD18367P"/>
    <property type="match status" value="1"/>
</dbReference>
<evidence type="ECO:0000256" key="1">
    <source>
        <dbReference type="ARBA" id="ARBA00022679"/>
    </source>
</evidence>
<dbReference type="PROSITE" id="PS51186">
    <property type="entry name" value="GNAT"/>
    <property type="match status" value="1"/>
</dbReference>
<dbReference type="EMBL" id="LBQZ01000046">
    <property type="protein sequence ID" value="KKP87528.1"/>
    <property type="molecule type" value="Genomic_DNA"/>
</dbReference>
<reference evidence="3 4" key="1">
    <citation type="journal article" date="2015" name="Nature">
        <title>rRNA introns, odd ribosomes, and small enigmatic genomes across a large radiation of phyla.</title>
        <authorList>
            <person name="Brown C.T."/>
            <person name="Hug L.A."/>
            <person name="Thomas B.C."/>
            <person name="Sharon I."/>
            <person name="Castelle C.J."/>
            <person name="Singh A."/>
            <person name="Wilkins M.J."/>
            <person name="Williams K.H."/>
            <person name="Banfield J.F."/>
        </authorList>
    </citation>
    <scope>NUCLEOTIDE SEQUENCE [LARGE SCALE GENOMIC DNA]</scope>
</reference>
<dbReference type="GO" id="GO:0008080">
    <property type="term" value="F:N-acetyltransferase activity"/>
    <property type="evidence" value="ECO:0007669"/>
    <property type="project" value="InterPro"/>
</dbReference>
<dbReference type="CDD" id="cd04301">
    <property type="entry name" value="NAT_SF"/>
    <property type="match status" value="1"/>
</dbReference>
<protein>
    <submittedName>
        <fullName evidence="3">GNAT family acetyltransferase</fullName>
    </submittedName>
</protein>
<dbReference type="InterPro" id="IPR016181">
    <property type="entry name" value="Acyl_CoA_acyltransferase"/>
</dbReference>
<accession>A0A0G0D2M4</accession>
<sequence length="158" mass="17839">MESKIKSATIEDLKRVQELNLMLFEKEYAEFDNTLNCKWTFGEVGTEYFKGRITEDDGCVFVAIIDDEIVGYLAGGLMDNKKSYRVLPNSAELENMFVLDKCRGTGIGSKLYKAFIDWSKSKGVKRLRVGASAQNVAGIGFYRKNGFSDYDLILETNL</sequence>
<keyword evidence="1 3" id="KW-0808">Transferase</keyword>
<evidence type="ECO:0000313" key="3">
    <source>
        <dbReference type="EMBL" id="KKP87528.1"/>
    </source>
</evidence>
<feature type="domain" description="N-acetyltransferase" evidence="2">
    <location>
        <begin position="3"/>
        <end position="158"/>
    </location>
</feature>
<name>A0A0G0D2M4_9BACT</name>
<dbReference type="AlphaFoldDB" id="A0A0G0D2M4"/>
<dbReference type="Gene3D" id="3.40.630.30">
    <property type="match status" value="1"/>
</dbReference>
<evidence type="ECO:0000313" key="4">
    <source>
        <dbReference type="Proteomes" id="UP000034798"/>
    </source>
</evidence>
<dbReference type="Pfam" id="PF00583">
    <property type="entry name" value="Acetyltransf_1"/>
    <property type="match status" value="1"/>
</dbReference>
<dbReference type="PANTHER" id="PTHR13947">
    <property type="entry name" value="GNAT FAMILY N-ACETYLTRANSFERASE"/>
    <property type="match status" value="1"/>
</dbReference>